<feature type="region of interest" description="Disordered" evidence="1">
    <location>
        <begin position="34"/>
        <end position="101"/>
    </location>
</feature>
<evidence type="ECO:0000259" key="3">
    <source>
        <dbReference type="Pfam" id="PF13511"/>
    </source>
</evidence>
<reference evidence="4 5" key="1">
    <citation type="submission" date="2021-01" db="EMBL/GenBank/DDBJ databases">
        <authorList>
            <person name="Ruan W."/>
            <person name="Khan S.A."/>
            <person name="Jeon C.O."/>
        </authorList>
    </citation>
    <scope>NUCLEOTIDE SEQUENCE [LARGE SCALE GENOMIC DNA]</scope>
    <source>
        <strain evidence="4 5">R798</strain>
    </source>
</reference>
<protein>
    <submittedName>
        <fullName evidence="4">DUF4124 domain-containing protein</fullName>
    </submittedName>
</protein>
<organism evidence="4 5">
    <name type="scientific">Massilia soli</name>
    <dbReference type="NCBI Taxonomy" id="2792854"/>
    <lineage>
        <taxon>Bacteria</taxon>
        <taxon>Pseudomonadati</taxon>
        <taxon>Pseudomonadota</taxon>
        <taxon>Betaproteobacteria</taxon>
        <taxon>Burkholderiales</taxon>
        <taxon>Oxalobacteraceae</taxon>
        <taxon>Telluria group</taxon>
        <taxon>Massilia</taxon>
    </lineage>
</organism>
<dbReference type="RefSeq" id="WP_223468069.1">
    <property type="nucleotide sequence ID" value="NZ_JAFBIL020000003.1"/>
</dbReference>
<dbReference type="EMBL" id="JAFBIL020000003">
    <property type="protein sequence ID" value="MBZ2207585.1"/>
    <property type="molecule type" value="Genomic_DNA"/>
</dbReference>
<keyword evidence="5" id="KW-1185">Reference proteome</keyword>
<evidence type="ECO:0000256" key="2">
    <source>
        <dbReference type="SAM" id="SignalP"/>
    </source>
</evidence>
<feature type="chain" id="PRO_5045955537" evidence="2">
    <location>
        <begin position="20"/>
        <end position="144"/>
    </location>
</feature>
<feature type="compositionally biased region" description="Polar residues" evidence="1">
    <location>
        <begin position="34"/>
        <end position="43"/>
    </location>
</feature>
<feature type="domain" description="DUF4124" evidence="3">
    <location>
        <begin position="11"/>
        <end position="56"/>
    </location>
</feature>
<gene>
    <name evidence="4" type="ORF">I4X03_009970</name>
</gene>
<reference evidence="4 5" key="2">
    <citation type="submission" date="2021-08" db="EMBL/GenBank/DDBJ databases">
        <title>Massilia sp. R798.</title>
        <authorList>
            <person name="Baek J.H."/>
            <person name="Jung H.S."/>
            <person name="Kim K.R."/>
            <person name="Jeon C.O."/>
        </authorList>
    </citation>
    <scope>NUCLEOTIDE SEQUENCE [LARGE SCALE GENOMIC DNA]</scope>
    <source>
        <strain evidence="4 5">R798</strain>
    </source>
</reference>
<proteinExistence type="predicted"/>
<feature type="signal peptide" evidence="2">
    <location>
        <begin position="1"/>
        <end position="19"/>
    </location>
</feature>
<dbReference type="Pfam" id="PF13511">
    <property type="entry name" value="DUF4124"/>
    <property type="match status" value="1"/>
</dbReference>
<sequence>MSRALVILAGLALCAPAPAQSIYKCSSNGKVTYSEQPCSSGTQAMLDVPPAPPPDPELKQRLARQKALAESLDKERREASALAAKAARPPGAARATPQQQRCDKLRLQLKWAQDDLRKSAGPATEAMRIKVERQAEAMAVECQR</sequence>
<comment type="caution">
    <text evidence="4">The sequence shown here is derived from an EMBL/GenBank/DDBJ whole genome shotgun (WGS) entry which is preliminary data.</text>
</comment>
<dbReference type="Proteomes" id="UP000809349">
    <property type="component" value="Unassembled WGS sequence"/>
</dbReference>
<keyword evidence="2" id="KW-0732">Signal</keyword>
<feature type="compositionally biased region" description="Low complexity" evidence="1">
    <location>
        <begin position="80"/>
        <end position="100"/>
    </location>
</feature>
<evidence type="ECO:0000313" key="5">
    <source>
        <dbReference type="Proteomes" id="UP000809349"/>
    </source>
</evidence>
<evidence type="ECO:0000256" key="1">
    <source>
        <dbReference type="SAM" id="MobiDB-lite"/>
    </source>
</evidence>
<accession>A0ABS7SQD8</accession>
<evidence type="ECO:0000313" key="4">
    <source>
        <dbReference type="EMBL" id="MBZ2207585.1"/>
    </source>
</evidence>
<dbReference type="InterPro" id="IPR025392">
    <property type="entry name" value="DUF4124"/>
</dbReference>
<name>A0ABS7SQD8_9BURK</name>